<feature type="domain" description="Polysaccharide pyruvyl transferase" evidence="2">
    <location>
        <begin position="14"/>
        <end position="351"/>
    </location>
</feature>
<dbReference type="PANTHER" id="PTHR36836">
    <property type="entry name" value="COLANIC ACID BIOSYNTHESIS PROTEIN WCAK"/>
    <property type="match status" value="1"/>
</dbReference>
<protein>
    <submittedName>
        <fullName evidence="3">Polysaccharide pyruvyl transferase family protein</fullName>
    </submittedName>
</protein>
<dbReference type="PANTHER" id="PTHR36836:SF1">
    <property type="entry name" value="COLANIC ACID BIOSYNTHESIS PROTEIN WCAK"/>
    <property type="match status" value="1"/>
</dbReference>
<keyword evidence="1" id="KW-0812">Transmembrane</keyword>
<proteinExistence type="predicted"/>
<evidence type="ECO:0000256" key="1">
    <source>
        <dbReference type="SAM" id="Phobius"/>
    </source>
</evidence>
<keyword evidence="1" id="KW-1133">Transmembrane helix</keyword>
<evidence type="ECO:0000313" key="3">
    <source>
        <dbReference type="EMBL" id="MBT2989528.1"/>
    </source>
</evidence>
<name>A0A944MCR9_9GAMM</name>
<accession>A0A944MCR9</accession>
<evidence type="ECO:0000259" key="2">
    <source>
        <dbReference type="Pfam" id="PF04230"/>
    </source>
</evidence>
<feature type="transmembrane region" description="Helical" evidence="1">
    <location>
        <begin position="64"/>
        <end position="83"/>
    </location>
</feature>
<dbReference type="Proteomes" id="UP000770889">
    <property type="component" value="Unassembled WGS sequence"/>
</dbReference>
<keyword evidence="3" id="KW-0808">Transferase</keyword>
<gene>
    <name evidence="3" type="ORF">KME65_11245</name>
</gene>
<dbReference type="GO" id="GO:0016740">
    <property type="term" value="F:transferase activity"/>
    <property type="evidence" value="ECO:0007669"/>
    <property type="project" value="UniProtKB-KW"/>
</dbReference>
<dbReference type="InterPro" id="IPR007345">
    <property type="entry name" value="Polysacch_pyruvyl_Trfase"/>
</dbReference>
<keyword evidence="1" id="KW-0472">Membrane</keyword>
<evidence type="ECO:0000313" key="4">
    <source>
        <dbReference type="Proteomes" id="UP000770889"/>
    </source>
</evidence>
<reference evidence="3 4" key="1">
    <citation type="submission" date="2021-05" db="EMBL/GenBank/DDBJ databases">
        <title>Genetic and Functional Diversity in Clade A Lucinid endosymbionts from the Bahamas.</title>
        <authorList>
            <person name="Giani N.M."/>
            <person name="Engel A.S."/>
            <person name="Campbell B.J."/>
        </authorList>
    </citation>
    <scope>NUCLEOTIDE SEQUENCE [LARGE SCALE GENOMIC DNA]</scope>
    <source>
        <strain evidence="3">LUC16012Gg_MoonRockCtena</strain>
    </source>
</reference>
<dbReference type="AlphaFoldDB" id="A0A944MCR9"/>
<comment type="caution">
    <text evidence="3">The sequence shown here is derived from an EMBL/GenBank/DDBJ whole genome shotgun (WGS) entry which is preliminary data.</text>
</comment>
<dbReference type="EMBL" id="JAHHGM010000009">
    <property type="protein sequence ID" value="MBT2989528.1"/>
    <property type="molecule type" value="Genomic_DNA"/>
</dbReference>
<sequence>MKTISIIAATVSGNRGAEAMLTTSIGRIRDRYPEANFNIYSYYPGRDGELINDPRIRVFSATPLYLVSVFLPCSLLLTLLKALHLTSLAKLVPESVRSLDGSNVLIDLAGVSFIDGREKFLPYNVLTLAPAFFLDTPVVKFSQACGPFNNPVNRFLARHTLSRIDKIFARGRKTHQHLQSLSLDTCHPDPAADVAFLHQAQDRISSEGHQQLINLGNRLRSESRKVIGICPSSVLAAISDRQDSNYHNQIATLCHQLMAQGYAILLYPNATREGEMSKLRNNDLPVIARIVNQLKDDNHTPQPLYYVDFDINTPGIKQLMSYCRLVMVSRFHAMIAALAIGQPVIVLGWSHKYREVMEFFELRDLVFDFSQLNSGRILNTIRNTLDHESSIRQQIKQHQESAKASAHQQFTYLYNLLDQVDSCKQS</sequence>
<organism evidence="3 4">
    <name type="scientific">Candidatus Thiodiazotropha taylori</name>
    <dbReference type="NCBI Taxonomy" id="2792791"/>
    <lineage>
        <taxon>Bacteria</taxon>
        <taxon>Pseudomonadati</taxon>
        <taxon>Pseudomonadota</taxon>
        <taxon>Gammaproteobacteria</taxon>
        <taxon>Chromatiales</taxon>
        <taxon>Sedimenticolaceae</taxon>
        <taxon>Candidatus Thiodiazotropha</taxon>
    </lineage>
</organism>
<dbReference type="Pfam" id="PF04230">
    <property type="entry name" value="PS_pyruv_trans"/>
    <property type="match status" value="1"/>
</dbReference>